<dbReference type="Pfam" id="PF01541">
    <property type="entry name" value="GIY-YIG"/>
    <property type="match status" value="1"/>
</dbReference>
<dbReference type="SMART" id="SM00465">
    <property type="entry name" value="GIYc"/>
    <property type="match status" value="1"/>
</dbReference>
<organism evidence="2 3">
    <name type="scientific">Vibrio superstes NBRC 103154</name>
    <dbReference type="NCBI Taxonomy" id="1219062"/>
    <lineage>
        <taxon>Bacteria</taxon>
        <taxon>Pseudomonadati</taxon>
        <taxon>Pseudomonadota</taxon>
        <taxon>Gammaproteobacteria</taxon>
        <taxon>Vibrionales</taxon>
        <taxon>Vibrionaceae</taxon>
        <taxon>Vibrio</taxon>
    </lineage>
</organism>
<gene>
    <name evidence="2" type="ORF">VSU01S_01130</name>
</gene>
<dbReference type="EMBL" id="BJXK01000001">
    <property type="protein sequence ID" value="GEM77868.1"/>
    <property type="molecule type" value="Genomic_DNA"/>
</dbReference>
<proteinExistence type="predicted"/>
<dbReference type="SUPFAM" id="SSF82771">
    <property type="entry name" value="GIY-YIG endonuclease"/>
    <property type="match status" value="1"/>
</dbReference>
<dbReference type="GO" id="GO:0004519">
    <property type="term" value="F:endonuclease activity"/>
    <property type="evidence" value="ECO:0007669"/>
    <property type="project" value="InterPro"/>
</dbReference>
<protein>
    <recommendedName>
        <fullName evidence="1">GIY-YIG domain-containing protein</fullName>
    </recommendedName>
</protein>
<evidence type="ECO:0000259" key="1">
    <source>
        <dbReference type="PROSITE" id="PS50164"/>
    </source>
</evidence>
<reference evidence="2 3" key="1">
    <citation type="submission" date="2019-07" db="EMBL/GenBank/DDBJ databases">
        <title>Whole genome shotgun sequence of Vibrio superstes NBRC 103154.</title>
        <authorList>
            <person name="Hosoyama A."/>
            <person name="Uohara A."/>
            <person name="Ohji S."/>
            <person name="Ichikawa N."/>
        </authorList>
    </citation>
    <scope>NUCLEOTIDE SEQUENCE [LARGE SCALE GENOMIC DNA]</scope>
    <source>
        <strain evidence="2 3">NBRC 103154</strain>
    </source>
</reference>
<dbReference type="CDD" id="cd10437">
    <property type="entry name" value="GIY-YIG_HE_I-TevI_like"/>
    <property type="match status" value="1"/>
</dbReference>
<feature type="domain" description="GIY-YIG" evidence="1">
    <location>
        <begin position="95"/>
        <end position="184"/>
    </location>
</feature>
<dbReference type="InterPro" id="IPR035901">
    <property type="entry name" value="GIY-YIG_endonuc_sf"/>
</dbReference>
<evidence type="ECO:0000313" key="2">
    <source>
        <dbReference type="EMBL" id="GEM77868.1"/>
    </source>
</evidence>
<dbReference type="Proteomes" id="UP000321113">
    <property type="component" value="Unassembled WGS sequence"/>
</dbReference>
<accession>A0A511QKL5</accession>
<keyword evidence="3" id="KW-1185">Reference proteome</keyword>
<evidence type="ECO:0000313" key="3">
    <source>
        <dbReference type="Proteomes" id="UP000321113"/>
    </source>
</evidence>
<dbReference type="InterPro" id="IPR006350">
    <property type="entry name" value="Intron_endoG1"/>
</dbReference>
<name>A0A511QKL5_9VIBR</name>
<dbReference type="AlphaFoldDB" id="A0A511QKL5"/>
<dbReference type="InterPro" id="IPR000305">
    <property type="entry name" value="GIY-YIG_endonuc"/>
</dbReference>
<comment type="caution">
    <text evidence="2">The sequence shown here is derived from an EMBL/GenBank/DDBJ whole genome shotgun (WGS) entry which is preliminary data.</text>
</comment>
<dbReference type="PROSITE" id="PS50164">
    <property type="entry name" value="GIY_YIG"/>
    <property type="match status" value="1"/>
</dbReference>
<dbReference type="NCBIfam" id="TIGR01453">
    <property type="entry name" value="grpIintron_endo"/>
    <property type="match status" value="1"/>
</dbReference>
<dbReference type="RefSeq" id="WP_162892799.1">
    <property type="nucleotide sequence ID" value="NZ_BJXK01000001.1"/>
</dbReference>
<dbReference type="Gene3D" id="3.40.1440.10">
    <property type="entry name" value="GIY-YIG endonuclease"/>
    <property type="match status" value="1"/>
</dbReference>
<sequence length="453" mass="52877">MSSKSNEYLCSEIQYEPTHASLTADDYDAEDVEVISGVALERTALVSIEPEAVEPELVEVEDVNEAAWLRLKKKRMPTPLKPRKDKERAIDSTQGFCGIYRIYQIKSGESYIGQAKNIGRRWRKHFYDLSHQKHHNDKLQRAWRIHKPKLFQFEVLELCQPHELDALEEKYIGKFDSCESGFNKTENGQGLEGEKLEWFLEKKRKDQALAEKMQARERENQRKRVIIAAWYDGYAQLLNDVKKEVSAKYAYGEKRIKYERGLWDNTPFSVSLSNLAYGKENEHKVLYELLRTVFDDAVNRAVMEVASTYFSSENMDVPSKVSSDHALDYRPSDKRQAEAMRKRAVVARQIWIEREPTHVEVAMRHAESVVGISGKDLINEVRQLKSNLFLKSLASLFVKPNPRNERVAELEEVFKLETSNHLRLQYKEHCMKYGFEPNMDLIDKDISEWCSRW</sequence>